<organism evidence="5 6">
    <name type="scientific">Marinicella pacifica</name>
    <dbReference type="NCBI Taxonomy" id="1171543"/>
    <lineage>
        <taxon>Bacteria</taxon>
        <taxon>Pseudomonadati</taxon>
        <taxon>Pseudomonadota</taxon>
        <taxon>Gammaproteobacteria</taxon>
        <taxon>Lysobacterales</taxon>
        <taxon>Marinicellaceae</taxon>
        <taxon>Marinicella</taxon>
    </lineage>
</organism>
<dbReference type="AlphaFoldDB" id="A0A917FPU3"/>
<dbReference type="Pfam" id="PF12802">
    <property type="entry name" value="MarR_2"/>
    <property type="match status" value="1"/>
</dbReference>
<evidence type="ECO:0000256" key="2">
    <source>
        <dbReference type="ARBA" id="ARBA00023125"/>
    </source>
</evidence>
<gene>
    <name evidence="5" type="ORF">GCM10011365_14080</name>
</gene>
<dbReference type="EMBL" id="BMEO01000005">
    <property type="protein sequence ID" value="GGF93999.1"/>
    <property type="molecule type" value="Genomic_DNA"/>
</dbReference>
<dbReference type="InterPro" id="IPR036388">
    <property type="entry name" value="WH-like_DNA-bd_sf"/>
</dbReference>
<reference evidence="5" key="1">
    <citation type="journal article" date="2014" name="Int. J. Syst. Evol. Microbiol.">
        <title>Complete genome sequence of Corynebacterium casei LMG S-19264T (=DSM 44701T), isolated from a smear-ripened cheese.</title>
        <authorList>
            <consortium name="US DOE Joint Genome Institute (JGI-PGF)"/>
            <person name="Walter F."/>
            <person name="Albersmeier A."/>
            <person name="Kalinowski J."/>
            <person name="Ruckert C."/>
        </authorList>
    </citation>
    <scope>NUCLEOTIDE SEQUENCE</scope>
    <source>
        <strain evidence="5">CGMCC 1.12181</strain>
    </source>
</reference>
<comment type="caution">
    <text evidence="5">The sequence shown here is derived from an EMBL/GenBank/DDBJ whole genome shotgun (WGS) entry which is preliminary data.</text>
</comment>
<accession>A0A917FPU3</accession>
<reference evidence="5" key="2">
    <citation type="submission" date="2020-09" db="EMBL/GenBank/DDBJ databases">
        <authorList>
            <person name="Sun Q."/>
            <person name="Zhou Y."/>
        </authorList>
    </citation>
    <scope>NUCLEOTIDE SEQUENCE</scope>
    <source>
        <strain evidence="5">CGMCC 1.12181</strain>
    </source>
</reference>
<evidence type="ECO:0000256" key="1">
    <source>
        <dbReference type="ARBA" id="ARBA00023015"/>
    </source>
</evidence>
<evidence type="ECO:0000313" key="5">
    <source>
        <dbReference type="EMBL" id="GGF93999.1"/>
    </source>
</evidence>
<feature type="domain" description="HTH marR-type" evidence="4">
    <location>
        <begin position="1"/>
        <end position="143"/>
    </location>
</feature>
<dbReference type="InterPro" id="IPR039422">
    <property type="entry name" value="MarR/SlyA-like"/>
</dbReference>
<keyword evidence="3" id="KW-0804">Transcription</keyword>
<dbReference type="Gene3D" id="1.10.10.10">
    <property type="entry name" value="Winged helix-like DNA-binding domain superfamily/Winged helix DNA-binding domain"/>
    <property type="match status" value="1"/>
</dbReference>
<dbReference type="PANTHER" id="PTHR33164">
    <property type="entry name" value="TRANSCRIPTIONAL REGULATOR, MARR FAMILY"/>
    <property type="match status" value="1"/>
</dbReference>
<sequence>MLNNIEIWLERLSSLYISQMRQAASEQGVQLVNLEILQYLSICNDYSNTAQAISDYLGQTKGSISQTLKIMEQSGHIERRPCTKDKRVIRLFLTKKGQECLQKMTQKMVQIPDDDPELVDGIKKVLKAWQLNHHNSGFGQCLSCKYHQKATNQKFKCGLTGEYLPHQDKFKICREHEFEGSTKSSD</sequence>
<dbReference type="GO" id="GO:0003700">
    <property type="term" value="F:DNA-binding transcription factor activity"/>
    <property type="evidence" value="ECO:0007669"/>
    <property type="project" value="InterPro"/>
</dbReference>
<dbReference type="RefSeq" id="WP_188365007.1">
    <property type="nucleotide sequence ID" value="NZ_BAABJF010000002.1"/>
</dbReference>
<dbReference type="PANTHER" id="PTHR33164:SF43">
    <property type="entry name" value="HTH-TYPE TRANSCRIPTIONAL REPRESSOR YETL"/>
    <property type="match status" value="1"/>
</dbReference>
<proteinExistence type="predicted"/>
<dbReference type="InterPro" id="IPR036390">
    <property type="entry name" value="WH_DNA-bd_sf"/>
</dbReference>
<keyword evidence="2" id="KW-0238">DNA-binding</keyword>
<evidence type="ECO:0000259" key="4">
    <source>
        <dbReference type="PROSITE" id="PS50995"/>
    </source>
</evidence>
<keyword evidence="6" id="KW-1185">Reference proteome</keyword>
<dbReference type="GO" id="GO:0003677">
    <property type="term" value="F:DNA binding"/>
    <property type="evidence" value="ECO:0007669"/>
    <property type="project" value="UniProtKB-KW"/>
</dbReference>
<protein>
    <submittedName>
        <fullName evidence="5">Transcriptional regulator</fullName>
    </submittedName>
</protein>
<dbReference type="SUPFAM" id="SSF46785">
    <property type="entry name" value="Winged helix' DNA-binding domain"/>
    <property type="match status" value="1"/>
</dbReference>
<evidence type="ECO:0000313" key="6">
    <source>
        <dbReference type="Proteomes" id="UP000605253"/>
    </source>
</evidence>
<dbReference type="InterPro" id="IPR023187">
    <property type="entry name" value="Tscrpt_reg_MarR-type_CS"/>
</dbReference>
<dbReference type="InterPro" id="IPR000835">
    <property type="entry name" value="HTH_MarR-typ"/>
</dbReference>
<keyword evidence="1" id="KW-0805">Transcription regulation</keyword>
<dbReference type="Proteomes" id="UP000605253">
    <property type="component" value="Unassembled WGS sequence"/>
</dbReference>
<dbReference type="PROSITE" id="PS50995">
    <property type="entry name" value="HTH_MARR_2"/>
    <property type="match status" value="1"/>
</dbReference>
<dbReference type="GO" id="GO:0006950">
    <property type="term" value="P:response to stress"/>
    <property type="evidence" value="ECO:0007669"/>
    <property type="project" value="TreeGrafter"/>
</dbReference>
<evidence type="ECO:0000256" key="3">
    <source>
        <dbReference type="ARBA" id="ARBA00023163"/>
    </source>
</evidence>
<dbReference type="SMART" id="SM00347">
    <property type="entry name" value="HTH_MARR"/>
    <property type="match status" value="1"/>
</dbReference>
<dbReference type="PROSITE" id="PS01117">
    <property type="entry name" value="HTH_MARR_1"/>
    <property type="match status" value="1"/>
</dbReference>
<name>A0A917FPU3_9GAMM</name>